<gene>
    <name evidence="3" type="ORF">FRX31_015826</name>
</gene>
<feature type="domain" description="Cytosolic endo-beta-N-acetylglucosaminidase TIM barrel" evidence="2">
    <location>
        <begin position="20"/>
        <end position="64"/>
    </location>
</feature>
<dbReference type="AlphaFoldDB" id="A0A7J6WCI1"/>
<dbReference type="OrthoDB" id="284473at2759"/>
<organism evidence="3 4">
    <name type="scientific">Thalictrum thalictroides</name>
    <name type="common">Rue-anemone</name>
    <name type="synonym">Anemone thalictroides</name>
    <dbReference type="NCBI Taxonomy" id="46969"/>
    <lineage>
        <taxon>Eukaryota</taxon>
        <taxon>Viridiplantae</taxon>
        <taxon>Streptophyta</taxon>
        <taxon>Embryophyta</taxon>
        <taxon>Tracheophyta</taxon>
        <taxon>Spermatophyta</taxon>
        <taxon>Magnoliopsida</taxon>
        <taxon>Ranunculales</taxon>
        <taxon>Ranunculaceae</taxon>
        <taxon>Thalictroideae</taxon>
        <taxon>Thalictrum</taxon>
    </lineage>
</organism>
<dbReference type="EMBL" id="JABWDY010018512">
    <property type="protein sequence ID" value="KAF5194587.1"/>
    <property type="molecule type" value="Genomic_DNA"/>
</dbReference>
<evidence type="ECO:0000256" key="1">
    <source>
        <dbReference type="SAM" id="SignalP"/>
    </source>
</evidence>
<dbReference type="Gene3D" id="3.20.20.80">
    <property type="entry name" value="Glycosidases"/>
    <property type="match status" value="1"/>
</dbReference>
<keyword evidence="1" id="KW-0732">Signal</keyword>
<sequence>QKMTYGTGPSFHLLFRFWLSLVTIPPPCWINTTHKHSVKVLGTFITKWDEGRAICNTLLLTKESAEM</sequence>
<feature type="signal peptide" evidence="1">
    <location>
        <begin position="1"/>
        <end position="30"/>
    </location>
</feature>
<dbReference type="GO" id="GO:0005829">
    <property type="term" value="C:cytosol"/>
    <property type="evidence" value="ECO:0007669"/>
    <property type="project" value="UniProtKB-SubCell"/>
</dbReference>
<keyword evidence="4" id="KW-1185">Reference proteome</keyword>
<dbReference type="PANTHER" id="PTHR13246:SF1">
    <property type="entry name" value="CYTOSOLIC ENDO-BETA-N-ACETYLGLUCOSAMINIDASE"/>
    <property type="match status" value="1"/>
</dbReference>
<reference evidence="3 4" key="1">
    <citation type="submission" date="2020-06" db="EMBL/GenBank/DDBJ databases">
        <title>Transcriptomic and genomic resources for Thalictrum thalictroides and T. hernandezii: Facilitating candidate gene discovery in an emerging model plant lineage.</title>
        <authorList>
            <person name="Arias T."/>
            <person name="Riano-Pachon D.M."/>
            <person name="Di Stilio V.S."/>
        </authorList>
    </citation>
    <scope>NUCLEOTIDE SEQUENCE [LARGE SCALE GENOMIC DNA]</scope>
    <source>
        <strain evidence="4">cv. WT478/WT964</strain>
        <tissue evidence="3">Leaves</tissue>
    </source>
</reference>
<dbReference type="Pfam" id="PF03644">
    <property type="entry name" value="Glyco_hydro_85"/>
    <property type="match status" value="1"/>
</dbReference>
<name>A0A7J6WCI1_THATH</name>
<dbReference type="Proteomes" id="UP000554482">
    <property type="component" value="Unassembled WGS sequence"/>
</dbReference>
<dbReference type="PANTHER" id="PTHR13246">
    <property type="entry name" value="ENDO BETA N-ACETYLGLUCOSAMINIDASE"/>
    <property type="match status" value="1"/>
</dbReference>
<feature type="chain" id="PRO_5029503940" evidence="1">
    <location>
        <begin position="31"/>
        <end position="67"/>
    </location>
</feature>
<evidence type="ECO:0000259" key="2">
    <source>
        <dbReference type="Pfam" id="PF03644"/>
    </source>
</evidence>
<accession>A0A7J6WCI1</accession>
<evidence type="ECO:0000313" key="3">
    <source>
        <dbReference type="EMBL" id="KAF5194587.1"/>
    </source>
</evidence>
<evidence type="ECO:0000313" key="4">
    <source>
        <dbReference type="Proteomes" id="UP000554482"/>
    </source>
</evidence>
<dbReference type="InterPro" id="IPR032979">
    <property type="entry name" value="ENGase"/>
</dbReference>
<dbReference type="InterPro" id="IPR005201">
    <property type="entry name" value="TIM_ENGase"/>
</dbReference>
<feature type="non-terminal residue" evidence="3">
    <location>
        <position position="1"/>
    </location>
</feature>
<comment type="caution">
    <text evidence="3">The sequence shown here is derived from an EMBL/GenBank/DDBJ whole genome shotgun (WGS) entry which is preliminary data.</text>
</comment>
<protein>
    <submittedName>
        <fullName evidence="3">Cytosolic endo-beta-n-acetylglucosaminidase</fullName>
    </submittedName>
</protein>
<dbReference type="GO" id="GO:0033925">
    <property type="term" value="F:mannosyl-glycoprotein endo-beta-N-acetylglucosaminidase activity"/>
    <property type="evidence" value="ECO:0007669"/>
    <property type="project" value="UniProtKB-EC"/>
</dbReference>
<proteinExistence type="predicted"/>